<evidence type="ECO:0000313" key="1">
    <source>
        <dbReference type="EMBL" id="PIQ74960.1"/>
    </source>
</evidence>
<feature type="non-terminal residue" evidence="1">
    <location>
        <position position="517"/>
    </location>
</feature>
<dbReference type="InterPro" id="IPR006626">
    <property type="entry name" value="PbH1"/>
</dbReference>
<comment type="caution">
    <text evidence="1">The sequence shown here is derived from an EMBL/GenBank/DDBJ whole genome shotgun (WGS) entry which is preliminary data.</text>
</comment>
<dbReference type="Proteomes" id="UP000229317">
    <property type="component" value="Unassembled WGS sequence"/>
</dbReference>
<accession>A0A2H0KS24</accession>
<dbReference type="NCBIfam" id="NF041518">
    <property type="entry name" value="choice_anch_Q"/>
    <property type="match status" value="1"/>
</dbReference>
<gene>
    <name evidence="1" type="ORF">COV84_03760</name>
</gene>
<dbReference type="InterPro" id="IPR059226">
    <property type="entry name" value="Choice_anch_Q_dom"/>
</dbReference>
<dbReference type="SUPFAM" id="SSF51126">
    <property type="entry name" value="Pectin lyase-like"/>
    <property type="match status" value="2"/>
</dbReference>
<proteinExistence type="predicted"/>
<dbReference type="SMART" id="SM00710">
    <property type="entry name" value="PbH1"/>
    <property type="match status" value="6"/>
</dbReference>
<dbReference type="InterPro" id="IPR011050">
    <property type="entry name" value="Pectin_lyase_fold/virulence"/>
</dbReference>
<reference evidence="1 2" key="1">
    <citation type="submission" date="2017-09" db="EMBL/GenBank/DDBJ databases">
        <title>Depth-based differentiation of microbial function through sediment-hosted aquifers and enrichment of novel symbionts in the deep terrestrial subsurface.</title>
        <authorList>
            <person name="Probst A.J."/>
            <person name="Ladd B."/>
            <person name="Jarett J.K."/>
            <person name="Geller-Mcgrath D.E."/>
            <person name="Sieber C.M."/>
            <person name="Emerson J.B."/>
            <person name="Anantharaman K."/>
            <person name="Thomas B.C."/>
            <person name="Malmstrom R."/>
            <person name="Stieglmeier M."/>
            <person name="Klingl A."/>
            <person name="Woyke T."/>
            <person name="Ryan C.M."/>
            <person name="Banfield J.F."/>
        </authorList>
    </citation>
    <scope>NUCLEOTIDE SEQUENCE [LARGE SCALE GENOMIC DNA]</scope>
    <source>
        <strain evidence="1">CG11_big_fil_rev_8_21_14_0_20_40_15</strain>
    </source>
</reference>
<dbReference type="AlphaFoldDB" id="A0A2H0KS24"/>
<evidence type="ECO:0000313" key="2">
    <source>
        <dbReference type="Proteomes" id="UP000229317"/>
    </source>
</evidence>
<dbReference type="InterPro" id="IPR012334">
    <property type="entry name" value="Pectin_lyas_fold"/>
</dbReference>
<organism evidence="1 2">
    <name type="scientific">Candidatus Portnoybacteria bacterium CG11_big_fil_rev_8_21_14_0_20_40_15</name>
    <dbReference type="NCBI Taxonomy" id="1974817"/>
    <lineage>
        <taxon>Bacteria</taxon>
        <taxon>Candidatus Portnoyibacteriota</taxon>
    </lineage>
</organism>
<protein>
    <recommendedName>
        <fullName evidence="3">Right handed beta helix domain-containing protein</fullName>
    </recommendedName>
</protein>
<dbReference type="Gene3D" id="2.160.20.10">
    <property type="entry name" value="Single-stranded right-handed beta-helix, Pectin lyase-like"/>
    <property type="match status" value="1"/>
</dbReference>
<sequence>MSFNLISKNFYKFLLVSLFILFGLLGLAKSSWAADFYITQNVSGANTGADCANAHAVSWFNASGNWSNPKQADKIGPADIVHLCGTFTGTPGNAMLTVRGSGSSGSPITILFESGAILQNVHWGTNAAIKAIDVSHISVDGGTNGIIQATDNGSASLGFTYQERSTGIMFYPCTYCEVKHLTIRNMYVRTETDSDYTCDSSAFPSSNNGIAAGNDITGLRVHDNVIYDAMEGINSFFQQNSSDVEVYNNTIYHTASPVSFVTINNNLTNLSIHDNKAYDAYPWNDPNNYFHIHGFLVMNVSYGYGIFTNVNIYNNYMYGTQGSWTNSIGPHQTGGIWFACDYPDYKFVNVNIYNNILTTGTVSEDYPKNGLLSVQGCTNNLLVANNTFIGLEADKNGIGFMMGEMGTRSNTTVKNNVFSNIIIPLYIYSRNRIASDNNIFFHPDPQFITDSWLGFSDWKAASGNDSHSVTSNPNLTSEYKLQASSNAAINNGVSLSSYFTTDKDGFPRPQGSAWDIG</sequence>
<dbReference type="EMBL" id="PCVO01000057">
    <property type="protein sequence ID" value="PIQ74960.1"/>
    <property type="molecule type" value="Genomic_DNA"/>
</dbReference>
<name>A0A2H0KS24_9BACT</name>
<evidence type="ECO:0008006" key="3">
    <source>
        <dbReference type="Google" id="ProtNLM"/>
    </source>
</evidence>